<keyword evidence="2 5" id="KW-0378">Hydrolase</keyword>
<dbReference type="Gene3D" id="3.30.1360.40">
    <property type="match status" value="1"/>
</dbReference>
<dbReference type="InterPro" id="IPR010016">
    <property type="entry name" value="PxpB"/>
</dbReference>
<dbReference type="GO" id="GO:0017168">
    <property type="term" value="F:5-oxoprolinase (ATP-hydrolyzing) activity"/>
    <property type="evidence" value="ECO:0007669"/>
    <property type="project" value="UniProtKB-EC"/>
</dbReference>
<dbReference type="Gene3D" id="2.40.100.10">
    <property type="entry name" value="Cyclophilin-like"/>
    <property type="match status" value="1"/>
</dbReference>
<dbReference type="PANTHER" id="PTHR34698">
    <property type="entry name" value="5-OXOPROLINASE SUBUNIT B"/>
    <property type="match status" value="1"/>
</dbReference>
<protein>
    <submittedName>
        <fullName evidence="5">5-oxoprolinase subunit PxpB</fullName>
        <ecNumber evidence="5">3.5.2.9</ecNumber>
    </submittedName>
</protein>
<dbReference type="NCBIfam" id="TIGR00370">
    <property type="entry name" value="5-oxoprolinase subunit PxpB"/>
    <property type="match status" value="1"/>
</dbReference>
<dbReference type="Pfam" id="PF02682">
    <property type="entry name" value="CT_C_D"/>
    <property type="match status" value="1"/>
</dbReference>
<sequence length="238" mass="27099">MTLEYQLFPLGDQAITIELGHEISEEIHYKVQAIAAYFEHNQPDWLIDYTPAFTSFTLFYDAFCIYKQNEENQLPYRFVSTFLQRLLPTLLHVTTSKSRIVEIPVCYGGELGPDLNYVAEYNHLMPEEVINIHSGTDYLVYMLGFAPGFPYLGGMPEKIAAPRKQVPRLSVPARSVGIAGRQTGVYPIETPGGWQIIGQTPLELFKPNSNPPTLLKSGDLIRFIPIEYEQFSNWRTFA</sequence>
<comment type="caution">
    <text evidence="5">The sequence shown here is derived from an EMBL/GenBank/DDBJ whole genome shotgun (WGS) entry which is preliminary data.</text>
</comment>
<feature type="domain" description="Carboxyltransferase" evidence="4">
    <location>
        <begin position="5"/>
        <end position="215"/>
    </location>
</feature>
<dbReference type="AlphaFoldDB" id="A0A927HBK9"/>
<evidence type="ECO:0000256" key="2">
    <source>
        <dbReference type="ARBA" id="ARBA00022801"/>
    </source>
</evidence>
<dbReference type="SUPFAM" id="SSF50891">
    <property type="entry name" value="Cyclophilin-like"/>
    <property type="match status" value="1"/>
</dbReference>
<organism evidence="5 6">
    <name type="scientific">Peribacillus faecalis</name>
    <dbReference type="NCBI Taxonomy" id="2772559"/>
    <lineage>
        <taxon>Bacteria</taxon>
        <taxon>Bacillati</taxon>
        <taxon>Bacillota</taxon>
        <taxon>Bacilli</taxon>
        <taxon>Bacillales</taxon>
        <taxon>Bacillaceae</taxon>
        <taxon>Peribacillus</taxon>
    </lineage>
</organism>
<dbReference type="PANTHER" id="PTHR34698:SF2">
    <property type="entry name" value="5-OXOPROLINASE SUBUNIT B"/>
    <property type="match status" value="1"/>
</dbReference>
<dbReference type="Proteomes" id="UP000602076">
    <property type="component" value="Unassembled WGS sequence"/>
</dbReference>
<evidence type="ECO:0000256" key="3">
    <source>
        <dbReference type="ARBA" id="ARBA00022840"/>
    </source>
</evidence>
<keyword evidence="3" id="KW-0067">ATP-binding</keyword>
<evidence type="ECO:0000313" key="6">
    <source>
        <dbReference type="Proteomes" id="UP000602076"/>
    </source>
</evidence>
<proteinExistence type="predicted"/>
<dbReference type="EC" id="3.5.2.9" evidence="5"/>
<evidence type="ECO:0000313" key="5">
    <source>
        <dbReference type="EMBL" id="MBD3109089.1"/>
    </source>
</evidence>
<reference evidence="5" key="1">
    <citation type="submission" date="2020-09" db="EMBL/GenBank/DDBJ databases">
        <title>Bacillus faecalis sp. nov., a moderately halophilic bacterium isolated from cow faeces.</title>
        <authorList>
            <person name="Jiang L."/>
            <person name="Lee J."/>
        </authorList>
    </citation>
    <scope>NUCLEOTIDE SEQUENCE</scope>
    <source>
        <strain evidence="5">AGMB 02131</strain>
    </source>
</reference>
<evidence type="ECO:0000259" key="4">
    <source>
        <dbReference type="SMART" id="SM00796"/>
    </source>
</evidence>
<name>A0A927HBK9_9BACI</name>
<dbReference type="SMART" id="SM00796">
    <property type="entry name" value="AHS1"/>
    <property type="match status" value="1"/>
</dbReference>
<dbReference type="InterPro" id="IPR029000">
    <property type="entry name" value="Cyclophilin-like_dom_sf"/>
</dbReference>
<keyword evidence="6" id="KW-1185">Reference proteome</keyword>
<gene>
    <name evidence="5" type="primary">pxpB</name>
    <name evidence="5" type="ORF">IEO70_12030</name>
</gene>
<dbReference type="EMBL" id="JACXSI010000027">
    <property type="protein sequence ID" value="MBD3109089.1"/>
    <property type="molecule type" value="Genomic_DNA"/>
</dbReference>
<dbReference type="GO" id="GO:0005524">
    <property type="term" value="F:ATP binding"/>
    <property type="evidence" value="ECO:0007669"/>
    <property type="project" value="UniProtKB-KW"/>
</dbReference>
<dbReference type="InterPro" id="IPR003833">
    <property type="entry name" value="CT_C_D"/>
</dbReference>
<evidence type="ECO:0000256" key="1">
    <source>
        <dbReference type="ARBA" id="ARBA00022741"/>
    </source>
</evidence>
<dbReference type="SUPFAM" id="SSF160467">
    <property type="entry name" value="PH0987 N-terminal domain-like"/>
    <property type="match status" value="1"/>
</dbReference>
<accession>A0A927HBK9</accession>
<keyword evidence="1" id="KW-0547">Nucleotide-binding</keyword>